<organism evidence="2 3">
    <name type="scientific">Ornithinimicrobium faecis</name>
    <dbReference type="NCBI Taxonomy" id="2934158"/>
    <lineage>
        <taxon>Bacteria</taxon>
        <taxon>Bacillati</taxon>
        <taxon>Actinomycetota</taxon>
        <taxon>Actinomycetes</taxon>
        <taxon>Micrococcales</taxon>
        <taxon>Ornithinimicrobiaceae</taxon>
        <taxon>Ornithinimicrobium</taxon>
    </lineage>
</organism>
<dbReference type="Gene3D" id="3.40.630.30">
    <property type="match status" value="1"/>
</dbReference>
<dbReference type="SUPFAM" id="SSF55729">
    <property type="entry name" value="Acyl-CoA N-acyltransferases (Nat)"/>
    <property type="match status" value="1"/>
</dbReference>
<dbReference type="Proteomes" id="UP001056455">
    <property type="component" value="Chromosome"/>
</dbReference>
<evidence type="ECO:0000313" key="2">
    <source>
        <dbReference type="EMBL" id="USQ80804.1"/>
    </source>
</evidence>
<dbReference type="InterPro" id="IPR000182">
    <property type="entry name" value="GNAT_dom"/>
</dbReference>
<keyword evidence="3" id="KW-1185">Reference proteome</keyword>
<proteinExistence type="predicted"/>
<dbReference type="RefSeq" id="WP_252594192.1">
    <property type="nucleotide sequence ID" value="NZ_CP099489.1"/>
</dbReference>
<sequence>MNTIPPTGESLVGRTVRLDPTVPTDAEGLHAVYADPSAYEQGFAMSRPHTELEETRHLVETAVAARAADGTGRTAFTIRLVGDSDLGEAGTTVGTSSLGDVDLAREHVHLGWTFYGSRWWGTAVNPEAKLLLLTHAFETCGFGRVKIQTDVINERSQAAIRKLGAIREGTTRRDVPRADGSWRDSAVFSILVDEWPAVRAGLLDRLGPTG</sequence>
<dbReference type="PANTHER" id="PTHR43610:SF1">
    <property type="entry name" value="N-ACETYLTRANSFERASE DOMAIN-CONTAINING PROTEIN"/>
    <property type="match status" value="1"/>
</dbReference>
<dbReference type="PANTHER" id="PTHR43610">
    <property type="entry name" value="BLL6696 PROTEIN"/>
    <property type="match status" value="1"/>
</dbReference>
<evidence type="ECO:0000259" key="1">
    <source>
        <dbReference type="Pfam" id="PF13302"/>
    </source>
</evidence>
<reference evidence="2" key="1">
    <citation type="submission" date="2022-06" db="EMBL/GenBank/DDBJ databases">
        <title>Ornithinimicrobium HY1793.</title>
        <authorList>
            <person name="Huang Y."/>
        </authorList>
    </citation>
    <scope>NUCLEOTIDE SEQUENCE</scope>
    <source>
        <strain evidence="2">HY1793</strain>
    </source>
</reference>
<dbReference type="Pfam" id="PF13302">
    <property type="entry name" value="Acetyltransf_3"/>
    <property type="match status" value="1"/>
</dbReference>
<name>A0ABY4YVP2_9MICO</name>
<protein>
    <submittedName>
        <fullName evidence="2">GNAT family N-acetyltransferase</fullName>
    </submittedName>
</protein>
<accession>A0ABY4YVP2</accession>
<evidence type="ECO:0000313" key="3">
    <source>
        <dbReference type="Proteomes" id="UP001056455"/>
    </source>
</evidence>
<dbReference type="EMBL" id="CP099489">
    <property type="protein sequence ID" value="USQ80804.1"/>
    <property type="molecule type" value="Genomic_DNA"/>
</dbReference>
<dbReference type="InterPro" id="IPR016181">
    <property type="entry name" value="Acyl_CoA_acyltransferase"/>
</dbReference>
<gene>
    <name evidence="2" type="ORF">NF556_03860</name>
</gene>
<feature type="domain" description="N-acetyltransferase" evidence="1">
    <location>
        <begin position="17"/>
        <end position="165"/>
    </location>
</feature>